<feature type="transmembrane region" description="Helical" evidence="1">
    <location>
        <begin position="20"/>
        <end position="38"/>
    </location>
</feature>
<sequence>MSDKPSQDGFFDDPKVVSWILRIFYVLCALLVVADFVVHRHIYTELEEIPAFYALYGFIACVLLVFAASGLRKLLMRDEDYYEAPLNNKPDRQEQE</sequence>
<feature type="transmembrane region" description="Helical" evidence="1">
    <location>
        <begin position="50"/>
        <end position="71"/>
    </location>
</feature>
<reference evidence="2 3" key="1">
    <citation type="submission" date="2020-11" db="EMBL/GenBank/DDBJ databases">
        <title>Complete genome sequence for Salinimonas sp. strain G2-b.</title>
        <authorList>
            <person name="Park S.-J."/>
        </authorList>
    </citation>
    <scope>NUCLEOTIDE SEQUENCE [LARGE SCALE GENOMIC DNA]</scope>
    <source>
        <strain evidence="2 3">G2-b</strain>
    </source>
</reference>
<dbReference type="KEGG" id="smaa:IT774_05640"/>
<keyword evidence="1" id="KW-1133">Transmembrane helix</keyword>
<protein>
    <submittedName>
        <fullName evidence="2">Uncharacterized protein</fullName>
    </submittedName>
</protein>
<keyword evidence="1" id="KW-0472">Membrane</keyword>
<dbReference type="RefSeq" id="WP_195811716.1">
    <property type="nucleotide sequence ID" value="NZ_CP064795.1"/>
</dbReference>
<evidence type="ECO:0000256" key="1">
    <source>
        <dbReference type="SAM" id="Phobius"/>
    </source>
</evidence>
<dbReference type="AlphaFoldDB" id="A0A7S9E083"/>
<accession>A0A7S9E083</accession>
<evidence type="ECO:0000313" key="3">
    <source>
        <dbReference type="Proteomes" id="UP000595095"/>
    </source>
</evidence>
<dbReference type="Proteomes" id="UP000595095">
    <property type="component" value="Chromosome"/>
</dbReference>
<keyword evidence="3" id="KW-1185">Reference proteome</keyword>
<dbReference type="EMBL" id="CP064795">
    <property type="protein sequence ID" value="QPG06640.1"/>
    <property type="molecule type" value="Genomic_DNA"/>
</dbReference>
<proteinExistence type="predicted"/>
<evidence type="ECO:0000313" key="2">
    <source>
        <dbReference type="EMBL" id="QPG06640.1"/>
    </source>
</evidence>
<name>A0A7S9E083_9ALTE</name>
<organism evidence="2 3">
    <name type="scientific">Salinimonas marina</name>
    <dbReference type="NCBI Taxonomy" id="2785918"/>
    <lineage>
        <taxon>Bacteria</taxon>
        <taxon>Pseudomonadati</taxon>
        <taxon>Pseudomonadota</taxon>
        <taxon>Gammaproteobacteria</taxon>
        <taxon>Alteromonadales</taxon>
        <taxon>Alteromonadaceae</taxon>
        <taxon>Alteromonas/Salinimonas group</taxon>
        <taxon>Salinimonas</taxon>
    </lineage>
</organism>
<gene>
    <name evidence="2" type="ORF">IT774_05640</name>
</gene>
<keyword evidence="1" id="KW-0812">Transmembrane</keyword>